<dbReference type="Pfam" id="PF10576">
    <property type="entry name" value="EndIII_4Fe-2S"/>
    <property type="match status" value="1"/>
</dbReference>
<proteinExistence type="predicted"/>
<dbReference type="SUPFAM" id="SSF48150">
    <property type="entry name" value="DNA-glycosylase"/>
    <property type="match status" value="1"/>
</dbReference>
<accession>A0A9D6LU19</accession>
<name>A0A9D6LU19_9BACT</name>
<evidence type="ECO:0008006" key="3">
    <source>
        <dbReference type="Google" id="ProtNLM"/>
    </source>
</evidence>
<evidence type="ECO:0000313" key="1">
    <source>
        <dbReference type="EMBL" id="MBI3627650.1"/>
    </source>
</evidence>
<dbReference type="EMBL" id="JACQCQ010000009">
    <property type="protein sequence ID" value="MBI3627650.1"/>
    <property type="molecule type" value="Genomic_DNA"/>
</dbReference>
<dbReference type="GO" id="GO:0006281">
    <property type="term" value="P:DNA repair"/>
    <property type="evidence" value="ECO:0007669"/>
    <property type="project" value="InterPro"/>
</dbReference>
<dbReference type="GO" id="GO:0051539">
    <property type="term" value="F:4 iron, 4 sulfur cluster binding"/>
    <property type="evidence" value="ECO:0007669"/>
    <property type="project" value="InterPro"/>
</dbReference>
<dbReference type="InterPro" id="IPR023170">
    <property type="entry name" value="HhH_base_excis_C"/>
</dbReference>
<protein>
    <recommendedName>
        <fullName evidence="3">Endonuclease III</fullName>
    </recommendedName>
</protein>
<dbReference type="InterPro" id="IPR003651">
    <property type="entry name" value="Endonuclease3_FeS-loop_motif"/>
</dbReference>
<dbReference type="GO" id="GO:0016787">
    <property type="term" value="F:hydrolase activity"/>
    <property type="evidence" value="ECO:0007669"/>
    <property type="project" value="UniProtKB-ARBA"/>
</dbReference>
<gene>
    <name evidence="1" type="ORF">HY220_02800</name>
</gene>
<dbReference type="Proteomes" id="UP000808388">
    <property type="component" value="Unassembled WGS sequence"/>
</dbReference>
<reference evidence="1" key="1">
    <citation type="submission" date="2020-07" db="EMBL/GenBank/DDBJ databases">
        <title>Huge and variable diversity of episymbiotic CPR bacteria and DPANN archaea in groundwater ecosystems.</title>
        <authorList>
            <person name="He C.Y."/>
            <person name="Keren R."/>
            <person name="Whittaker M."/>
            <person name="Farag I.F."/>
            <person name="Doudna J."/>
            <person name="Cate J.H.D."/>
            <person name="Banfield J.F."/>
        </authorList>
    </citation>
    <scope>NUCLEOTIDE SEQUENCE</scope>
    <source>
        <strain evidence="1">NC_groundwater_972_Pr1_S-0.2um_49_27</strain>
    </source>
</reference>
<dbReference type="Gene3D" id="1.10.1670.10">
    <property type="entry name" value="Helix-hairpin-Helix base-excision DNA repair enzymes (C-terminal)"/>
    <property type="match status" value="1"/>
</dbReference>
<comment type="caution">
    <text evidence="1">The sequence shown here is derived from an EMBL/GenBank/DDBJ whole genome shotgun (WGS) entry which is preliminary data.</text>
</comment>
<evidence type="ECO:0000313" key="2">
    <source>
        <dbReference type="Proteomes" id="UP000808388"/>
    </source>
</evidence>
<dbReference type="AlphaFoldDB" id="A0A9D6LU19"/>
<sequence>MVPFSGRPLRVSSNVATGRAVCRARSPQCLICPLNKICPSSHV</sequence>
<dbReference type="InterPro" id="IPR011257">
    <property type="entry name" value="DNA_glycosylase"/>
</dbReference>
<organism evidence="1 2">
    <name type="scientific">Candidatus Sungiibacteriota bacterium</name>
    <dbReference type="NCBI Taxonomy" id="2750080"/>
    <lineage>
        <taxon>Bacteria</taxon>
        <taxon>Candidatus Sungiibacteriota</taxon>
    </lineage>
</organism>
<dbReference type="GO" id="GO:0140097">
    <property type="term" value="F:catalytic activity, acting on DNA"/>
    <property type="evidence" value="ECO:0007669"/>
    <property type="project" value="UniProtKB-ARBA"/>
</dbReference>
<dbReference type="SMART" id="SM00525">
    <property type="entry name" value="FES"/>
    <property type="match status" value="1"/>
</dbReference>